<comment type="caution">
    <text evidence="6">The sequence shown here is derived from an EMBL/GenBank/DDBJ whole genome shotgun (WGS) entry which is preliminary data.</text>
</comment>
<dbReference type="InterPro" id="IPR013785">
    <property type="entry name" value="Aldolase_TIM"/>
</dbReference>
<comment type="similarity">
    <text evidence="1 4">Belongs to the class-II DAHP synthase family.</text>
</comment>
<dbReference type="Gene3D" id="3.20.20.70">
    <property type="entry name" value="Aldolase class I"/>
    <property type="match status" value="1"/>
</dbReference>
<comment type="cofactor">
    <cofactor evidence="3">
        <name>Mn(2+)</name>
        <dbReference type="ChEBI" id="CHEBI:29035"/>
    </cofactor>
    <cofactor evidence="3">
        <name>Co(2+)</name>
        <dbReference type="ChEBI" id="CHEBI:48828"/>
    </cofactor>
    <cofactor evidence="3">
        <name>Cd(2+)</name>
        <dbReference type="ChEBI" id="CHEBI:48775"/>
    </cofactor>
    <text evidence="3">Binds 1 divalent cation per subunit. The enzyme is active with manganese, cobalt or cadmium ions.</text>
</comment>
<dbReference type="GO" id="GO:0009073">
    <property type="term" value="P:aromatic amino acid family biosynthetic process"/>
    <property type="evidence" value="ECO:0007669"/>
    <property type="project" value="UniProtKB-KW"/>
</dbReference>
<evidence type="ECO:0000256" key="5">
    <source>
        <dbReference type="SAM" id="MobiDB-lite"/>
    </source>
</evidence>
<feature type="compositionally biased region" description="Basic and acidic residues" evidence="5">
    <location>
        <begin position="137"/>
        <end position="148"/>
    </location>
</feature>
<keyword evidence="4" id="KW-0057">Aromatic amino acid biosynthesis</keyword>
<comment type="catalytic activity">
    <reaction evidence="4">
        <text>D-erythrose 4-phosphate + phosphoenolpyruvate + H2O = 7-phospho-2-dehydro-3-deoxy-D-arabino-heptonate + phosphate</text>
        <dbReference type="Rhea" id="RHEA:14717"/>
        <dbReference type="ChEBI" id="CHEBI:15377"/>
        <dbReference type="ChEBI" id="CHEBI:16897"/>
        <dbReference type="ChEBI" id="CHEBI:43474"/>
        <dbReference type="ChEBI" id="CHEBI:58394"/>
        <dbReference type="ChEBI" id="CHEBI:58702"/>
        <dbReference type="EC" id="2.5.1.54"/>
    </reaction>
</comment>
<dbReference type="AlphaFoldDB" id="A0A7K0BZ52"/>
<accession>A0A7K0BZ52</accession>
<evidence type="ECO:0000313" key="6">
    <source>
        <dbReference type="EMBL" id="MQY06450.1"/>
    </source>
</evidence>
<reference evidence="6 7" key="1">
    <citation type="submission" date="2019-10" db="EMBL/GenBank/DDBJ databases">
        <title>Actinomadura rubteroloni sp. nov. and Actinomadura macrotermitis sp. nov., isolated from the gut of fungus growing-termite Macrotermes natalensis.</title>
        <authorList>
            <person name="Benndorf R."/>
            <person name="Martin K."/>
            <person name="Kuefner M."/>
            <person name="De Beer W."/>
            <person name="Kaster A.-K."/>
            <person name="Vollmers J."/>
            <person name="Poulsen M."/>
            <person name="Beemelmanns C."/>
        </authorList>
    </citation>
    <scope>NUCLEOTIDE SEQUENCE [LARGE SCALE GENOMIC DNA]</scope>
    <source>
        <strain evidence="6 7">RB68</strain>
    </source>
</reference>
<dbReference type="EMBL" id="WEGH01000003">
    <property type="protein sequence ID" value="MQY06450.1"/>
    <property type="molecule type" value="Genomic_DNA"/>
</dbReference>
<dbReference type="GO" id="GO:0008652">
    <property type="term" value="P:amino acid biosynthetic process"/>
    <property type="evidence" value="ECO:0007669"/>
    <property type="project" value="UniProtKB-KW"/>
</dbReference>
<organism evidence="6 7">
    <name type="scientific">Actinomadura macrotermitis</name>
    <dbReference type="NCBI Taxonomy" id="2585200"/>
    <lineage>
        <taxon>Bacteria</taxon>
        <taxon>Bacillati</taxon>
        <taxon>Actinomycetota</taxon>
        <taxon>Actinomycetes</taxon>
        <taxon>Streptosporangiales</taxon>
        <taxon>Thermomonosporaceae</taxon>
        <taxon>Actinomadura</taxon>
    </lineage>
</organism>
<feature type="binding site" evidence="3">
    <location>
        <position position="70"/>
    </location>
    <ligand>
        <name>Mn(2+)</name>
        <dbReference type="ChEBI" id="CHEBI:29035"/>
    </ligand>
</feature>
<dbReference type="PANTHER" id="PTHR21337:SF0">
    <property type="entry name" value="PHOSPHO-2-DEHYDRO-3-DEOXYHEPTONATE ALDOLASE"/>
    <property type="match status" value="1"/>
</dbReference>
<comment type="pathway">
    <text evidence="4">Metabolic intermediate biosynthesis; chorismate biosynthesis; chorismate from D-erythrose 4-phosphate and phosphoenolpyruvate: step 1/7.</text>
</comment>
<evidence type="ECO:0000313" key="7">
    <source>
        <dbReference type="Proteomes" id="UP000487268"/>
    </source>
</evidence>
<evidence type="ECO:0000256" key="2">
    <source>
        <dbReference type="ARBA" id="ARBA00022679"/>
    </source>
</evidence>
<dbReference type="PANTHER" id="PTHR21337">
    <property type="entry name" value="PHOSPHO-2-DEHYDRO-3-DEOXYHEPTONATE ALDOLASE 1, 2"/>
    <property type="match status" value="1"/>
</dbReference>
<dbReference type="InterPro" id="IPR002480">
    <property type="entry name" value="DAHP_synth_2"/>
</dbReference>
<name>A0A7K0BZ52_9ACTN</name>
<feature type="binding site" evidence="3">
    <location>
        <position position="279"/>
    </location>
    <ligand>
        <name>phosphoenolpyruvate</name>
        <dbReference type="ChEBI" id="CHEBI:58702"/>
    </ligand>
</feature>
<protein>
    <recommendedName>
        <fullName evidence="4">Phospho-2-dehydro-3-deoxyheptonate aldolase</fullName>
        <ecNumber evidence="4">2.5.1.54</ecNumber>
    </recommendedName>
</protein>
<dbReference type="Proteomes" id="UP000487268">
    <property type="component" value="Unassembled WGS sequence"/>
</dbReference>
<dbReference type="Pfam" id="PF01474">
    <property type="entry name" value="DAHP_synth_2"/>
    <property type="match status" value="2"/>
</dbReference>
<dbReference type="EC" id="2.5.1.54" evidence="4"/>
<evidence type="ECO:0000256" key="3">
    <source>
        <dbReference type="PIRSR" id="PIRSR602480-1"/>
    </source>
</evidence>
<keyword evidence="2 4" id="KW-0808">Transferase</keyword>
<dbReference type="SUPFAM" id="SSF51569">
    <property type="entry name" value="Aldolase"/>
    <property type="match status" value="1"/>
</dbReference>
<feature type="binding site" evidence="3">
    <location>
        <position position="353"/>
    </location>
    <ligand>
        <name>Mn(2+)</name>
        <dbReference type="ChEBI" id="CHEBI:29035"/>
    </ligand>
</feature>
<keyword evidence="3" id="KW-0104">Cadmium</keyword>
<sequence>MGTRIMTDPIVGHRPARQQPHWPDPEQLRRVQDILAARPPLVRAEDVLVLRDSLARVAAGEALVMQAGDCAEDPAECTAEHVHRKAGLLNLLSAALEMAGEGPVLKVGRIAGQFAKPRSKPTDNVGGRELPAYRGHMVNDPEPDPRAREADPLRLLTGFMAATDVMESLGWRGPAGPRPLPPGPGAPVVWTSHEALLLDYERPLVRCDETGRRWLGSTHWPWIGDRTRQPDGAHVDLLAKVANPVACKFGPDAGPDDVYALAERLDPDREPGRLTFISRMGADQVAERLPLLVEAARSAGHPVIWICDPMHGNTVTAAGGRKTRYLDAIVTEARRFREVVEESGGVVGGLHLEATPEDVTECVIDETDLAAGDRPYTTFCDPRLNAAQALDVVSAWARQPERE</sequence>
<proteinExistence type="inferred from homology"/>
<dbReference type="GO" id="GO:0009423">
    <property type="term" value="P:chorismate biosynthetic process"/>
    <property type="evidence" value="ECO:0007669"/>
    <property type="project" value="UniProtKB-UniPathway"/>
</dbReference>
<evidence type="ECO:0000256" key="4">
    <source>
        <dbReference type="RuleBase" id="RU363071"/>
    </source>
</evidence>
<keyword evidence="3" id="KW-0464">Manganese</keyword>
<gene>
    <name evidence="6" type="primary">aroH_4</name>
    <name evidence="6" type="ORF">ACRB68_45380</name>
</gene>
<feature type="region of interest" description="Disordered" evidence="5">
    <location>
        <begin position="117"/>
        <end position="148"/>
    </location>
</feature>
<feature type="binding site" evidence="3">
    <location>
        <position position="311"/>
    </location>
    <ligand>
        <name>Mn(2+)</name>
        <dbReference type="ChEBI" id="CHEBI:29035"/>
    </ligand>
</feature>
<keyword evidence="4" id="KW-0028">Amino-acid biosynthesis</keyword>
<keyword evidence="3" id="KW-0170">Cobalt</keyword>
<keyword evidence="7" id="KW-1185">Reference proteome</keyword>
<feature type="binding site" evidence="3">
    <location>
        <position position="381"/>
    </location>
    <ligand>
        <name>Mn(2+)</name>
        <dbReference type="ChEBI" id="CHEBI:29035"/>
    </ligand>
</feature>
<dbReference type="UniPathway" id="UPA00053">
    <property type="reaction ID" value="UER00084"/>
</dbReference>
<dbReference type="GO" id="GO:0003849">
    <property type="term" value="F:3-deoxy-7-phosphoheptulonate synthase activity"/>
    <property type="evidence" value="ECO:0007669"/>
    <property type="project" value="UniProtKB-EC"/>
</dbReference>
<feature type="binding site" evidence="3">
    <location>
        <position position="109"/>
    </location>
    <ligand>
        <name>phosphoenolpyruvate</name>
        <dbReference type="ChEBI" id="CHEBI:58702"/>
    </ligand>
</feature>
<feature type="binding site" evidence="3">
    <location>
        <position position="248"/>
    </location>
    <ligand>
        <name>phosphoenolpyruvate</name>
        <dbReference type="ChEBI" id="CHEBI:58702"/>
    </ligand>
</feature>
<evidence type="ECO:0000256" key="1">
    <source>
        <dbReference type="ARBA" id="ARBA00008911"/>
    </source>
</evidence>